<evidence type="ECO:0000256" key="1">
    <source>
        <dbReference type="ARBA" id="ARBA00022448"/>
    </source>
</evidence>
<dbReference type="SMART" id="SM00089">
    <property type="entry name" value="PKD"/>
    <property type="match status" value="1"/>
</dbReference>
<dbReference type="PROSITE" id="PS50093">
    <property type="entry name" value="PKD"/>
    <property type="match status" value="1"/>
</dbReference>
<reference evidence="9 10" key="1">
    <citation type="journal article" date="2019" name="Int. J. Syst. Evol. Microbiol.">
        <title>Rufibacter sediminis sp. nov., isolated from freshwater lake sediment.</title>
        <authorList>
            <person name="Qu J.H."/>
            <person name="Zhang L.J."/>
            <person name="Fu Y.H."/>
            <person name="Li H.F."/>
        </authorList>
    </citation>
    <scope>NUCLEOTIDE SEQUENCE [LARGE SCALE GENOMIC DNA]</scope>
    <source>
        <strain evidence="9 10">H-1</strain>
    </source>
</reference>
<accession>A0ABR6VW59</accession>
<dbReference type="Gene3D" id="1.10.760.10">
    <property type="entry name" value="Cytochrome c-like domain"/>
    <property type="match status" value="1"/>
</dbReference>
<evidence type="ECO:0000256" key="2">
    <source>
        <dbReference type="ARBA" id="ARBA00022617"/>
    </source>
</evidence>
<dbReference type="InterPro" id="IPR013783">
    <property type="entry name" value="Ig-like_fold"/>
</dbReference>
<organism evidence="9 10">
    <name type="scientific">Rufibacter sediminis</name>
    <dbReference type="NCBI Taxonomy" id="2762756"/>
    <lineage>
        <taxon>Bacteria</taxon>
        <taxon>Pseudomonadati</taxon>
        <taxon>Bacteroidota</taxon>
        <taxon>Cytophagia</taxon>
        <taxon>Cytophagales</taxon>
        <taxon>Hymenobacteraceae</taxon>
        <taxon>Rufibacter</taxon>
    </lineage>
</organism>
<feature type="domain" description="PKD" evidence="7">
    <location>
        <begin position="778"/>
        <end position="829"/>
    </location>
</feature>
<keyword evidence="1" id="KW-0813">Transport</keyword>
<evidence type="ECO:0000259" key="8">
    <source>
        <dbReference type="PROSITE" id="PS51007"/>
    </source>
</evidence>
<evidence type="ECO:0000313" key="9">
    <source>
        <dbReference type="EMBL" id="MBC3541420.1"/>
    </source>
</evidence>
<proteinExistence type="predicted"/>
<dbReference type="InterPro" id="IPR011042">
    <property type="entry name" value="6-blade_b-propeller_TolB-like"/>
</dbReference>
<comment type="caution">
    <text evidence="9">The sequence shown here is derived from an EMBL/GenBank/DDBJ whole genome shotgun (WGS) entry which is preliminary data.</text>
</comment>
<evidence type="ECO:0000256" key="3">
    <source>
        <dbReference type="ARBA" id="ARBA00022723"/>
    </source>
</evidence>
<dbReference type="InterPro" id="IPR000601">
    <property type="entry name" value="PKD_dom"/>
</dbReference>
<evidence type="ECO:0000313" key="10">
    <source>
        <dbReference type="Proteomes" id="UP000659698"/>
    </source>
</evidence>
<dbReference type="SUPFAM" id="SSF46626">
    <property type="entry name" value="Cytochrome c"/>
    <property type="match status" value="1"/>
</dbReference>
<protein>
    <submittedName>
        <fullName evidence="9">ThuA domain-containing protein</fullName>
    </submittedName>
</protein>
<dbReference type="InterPro" id="IPR022409">
    <property type="entry name" value="PKD/Chitinase_dom"/>
</dbReference>
<keyword evidence="4" id="KW-0249">Electron transport</keyword>
<evidence type="ECO:0000259" key="7">
    <source>
        <dbReference type="PROSITE" id="PS50093"/>
    </source>
</evidence>
<dbReference type="InterPro" id="IPR036909">
    <property type="entry name" value="Cyt_c-like_dom_sf"/>
</dbReference>
<dbReference type="SUPFAM" id="SSF52317">
    <property type="entry name" value="Class I glutamine amidotransferase-like"/>
    <property type="match status" value="1"/>
</dbReference>
<dbReference type="PRINTS" id="PR00606">
    <property type="entry name" value="CYTCHROMECID"/>
</dbReference>
<evidence type="ECO:0000256" key="4">
    <source>
        <dbReference type="ARBA" id="ARBA00022982"/>
    </source>
</evidence>
<dbReference type="Gene3D" id="3.40.50.880">
    <property type="match status" value="1"/>
</dbReference>
<dbReference type="Proteomes" id="UP000659698">
    <property type="component" value="Unassembled WGS sequence"/>
</dbReference>
<evidence type="ECO:0000256" key="5">
    <source>
        <dbReference type="ARBA" id="ARBA00023004"/>
    </source>
</evidence>
<dbReference type="SUPFAM" id="SSF49299">
    <property type="entry name" value="PKD domain"/>
    <property type="match status" value="1"/>
</dbReference>
<keyword evidence="3 6" id="KW-0479">Metal-binding</keyword>
<dbReference type="Pfam" id="PF07995">
    <property type="entry name" value="GSDH"/>
    <property type="match status" value="1"/>
</dbReference>
<dbReference type="PANTHER" id="PTHR40469">
    <property type="entry name" value="SECRETED GLYCOSYL HYDROLASE"/>
    <property type="match status" value="1"/>
</dbReference>
<dbReference type="InterPro" id="IPR035986">
    <property type="entry name" value="PKD_dom_sf"/>
</dbReference>
<dbReference type="InterPro" id="IPR012938">
    <property type="entry name" value="Glc/Sorbosone_DH"/>
</dbReference>
<sequence length="1180" mass="130546">MAHIKSASTSGKSSLTPVLFTQIAVFLSRLRFGAVLGKSGPKGIRVSGLFAFVALVLLSSCGKRDGDPRILVFSKTSGYHHSAIDEGNKAIVELGQKNGFAVDTTTNAAYIQEDSLKKYAAVVFLNTTGDVLNHYQEADFERYIQAGGGFAGVHSSTDTEYGWGWYGRLVGAYFNGHPEQQEAIVRVTDEQNKATEHLPKEWKRKDEWYNFKNLSKDVKVLLTLDEKSYKGGTNGDNHPVAWYHDFEGGRAFYTALGHTEESYQDQLFLQHLLAGLQYAMGDNKELNYEKATALRVPEEDRFVKHVLTQGKFTEPTEMAVLPNLDILIAQRRGELMFYNQSNGSLTQAGFLDVYHTSSSDANAEEGLMGLAKDPDFAKNNFIYLYYSPADTSVNRLSRFVFRNGKLDMASEKIVLELYSQRQICCHTGGSIAFGPDKLLYLSTGDNSTPFDEKGQTYTNKGYAPLDDREGHLQYDARRTSGNTNDLRGKVIRIKVNEDGTYSIPKGNLFPGKQAKTRPEIYTMGHRNPYRISVDQKTGFLYWGEVGPDAKTDSLATRGPKGYDEVNQARKAGNYGWPLFVADNYAYRRYNYGTGASAEAFNPAKPVNDSRNNTGIVNLPPAQPAFIWYPYDASPEFPQVGTGGRNAMAGPVYYTDLFPENSRYAQYYHGKLFIYDWIRDWIKVITMKENGDFDKMEPFMENEKFAAIMDMEVGPDGKLYILEYGKGWFTGNPDAALSRVDYLSGNRPPKITNLTVDRQSGLLPFTVTATVEVADPEKDNLKYLWTINGLRKLTDTPQLEHTFTRAGDYDIMVEVTDPEKATSGRKAVTVYAGNEQPDVLVALPGNRSFYFEGTPIRYQVHVNTPGGQVKPQNLYVSAEYVEGKDLAGASMGHQVASATLVGRTLMENSDCKGCHKIDEKSIGPAYVDVSKRYLKDPKATSHLTNKIIKGGGGVWGENAMPAHPDMSESDARQIVSWILSLASPTSTKPSLPAKGEVVPRVEEQKKENTVLKLTATYTHEGGTGLKPLMGSNFVQLRSNRMDVSEFKQVKGFTSKDSAGSKYLVFPASDGWIKENLDLTDIGSIELSAVNSGYLGTYVVEVRIGQVNGQKIGSGRMAFGIKGQIVSTSIPIQVPMNLRTTDVYILCKEVTAGGNNRPLLKTVTFTPQGRSAGSSLTANKVK</sequence>
<dbReference type="InterPro" id="IPR009056">
    <property type="entry name" value="Cyt_c-like_dom"/>
</dbReference>
<name>A0ABR6VW59_9BACT</name>
<feature type="domain" description="Cytochrome c" evidence="8">
    <location>
        <begin position="886"/>
        <end position="981"/>
    </location>
</feature>
<dbReference type="RefSeq" id="WP_186640268.1">
    <property type="nucleotide sequence ID" value="NZ_JACOAF010000041.1"/>
</dbReference>
<dbReference type="Gene3D" id="2.120.10.30">
    <property type="entry name" value="TolB, C-terminal domain"/>
    <property type="match status" value="1"/>
</dbReference>
<keyword evidence="10" id="KW-1185">Reference proteome</keyword>
<dbReference type="Pfam" id="PF06283">
    <property type="entry name" value="ThuA"/>
    <property type="match status" value="1"/>
</dbReference>
<keyword evidence="2 6" id="KW-0349">Heme</keyword>
<dbReference type="SUPFAM" id="SSF50952">
    <property type="entry name" value="Soluble quinoprotein glucose dehydrogenase"/>
    <property type="match status" value="1"/>
</dbReference>
<dbReference type="PROSITE" id="PS51007">
    <property type="entry name" value="CYTC"/>
    <property type="match status" value="1"/>
</dbReference>
<dbReference type="InterPro" id="IPR029062">
    <property type="entry name" value="Class_I_gatase-like"/>
</dbReference>
<dbReference type="Pfam" id="PF00034">
    <property type="entry name" value="Cytochrom_C"/>
    <property type="match status" value="1"/>
</dbReference>
<dbReference type="Pfam" id="PF00801">
    <property type="entry name" value="PKD"/>
    <property type="match status" value="1"/>
</dbReference>
<dbReference type="InterPro" id="IPR029010">
    <property type="entry name" value="ThuA-like"/>
</dbReference>
<evidence type="ECO:0000256" key="6">
    <source>
        <dbReference type="PROSITE-ProRule" id="PRU00433"/>
    </source>
</evidence>
<gene>
    <name evidence="9" type="ORF">H7U12_17125</name>
</gene>
<dbReference type="InterPro" id="IPR002324">
    <property type="entry name" value="Cyt_c_ID"/>
</dbReference>
<keyword evidence="5 6" id="KW-0408">Iron</keyword>
<dbReference type="EMBL" id="JACOAF010000041">
    <property type="protein sequence ID" value="MBC3541420.1"/>
    <property type="molecule type" value="Genomic_DNA"/>
</dbReference>
<dbReference type="InterPro" id="IPR011041">
    <property type="entry name" value="Quinoprot_gluc/sorb_DH_b-prop"/>
</dbReference>
<dbReference type="Gene3D" id="2.60.40.10">
    <property type="entry name" value="Immunoglobulins"/>
    <property type="match status" value="1"/>
</dbReference>
<dbReference type="PANTHER" id="PTHR40469:SF2">
    <property type="entry name" value="GALACTOSE-BINDING DOMAIN-LIKE SUPERFAMILY PROTEIN"/>
    <property type="match status" value="1"/>
</dbReference>